<name>A0A1Z5TUC9_HORWE</name>
<feature type="compositionally biased region" description="Basic and acidic residues" evidence="2">
    <location>
        <begin position="528"/>
        <end position="544"/>
    </location>
</feature>
<feature type="compositionally biased region" description="Acidic residues" evidence="2">
    <location>
        <begin position="756"/>
        <end position="766"/>
    </location>
</feature>
<dbReference type="OrthoDB" id="2149224at2759"/>
<feature type="compositionally biased region" description="Basic and acidic residues" evidence="2">
    <location>
        <begin position="801"/>
        <end position="814"/>
    </location>
</feature>
<feature type="compositionally biased region" description="Low complexity" evidence="2">
    <location>
        <begin position="397"/>
        <end position="408"/>
    </location>
</feature>
<feature type="compositionally biased region" description="Polar residues" evidence="2">
    <location>
        <begin position="253"/>
        <end position="266"/>
    </location>
</feature>
<comment type="caution">
    <text evidence="4">The sequence shown here is derived from an EMBL/GenBank/DDBJ whole genome shotgun (WGS) entry which is preliminary data.</text>
</comment>
<feature type="compositionally biased region" description="Basic residues" evidence="2">
    <location>
        <begin position="908"/>
        <end position="923"/>
    </location>
</feature>
<feature type="region of interest" description="Disordered" evidence="2">
    <location>
        <begin position="360"/>
        <end position="582"/>
    </location>
</feature>
<keyword evidence="5" id="KW-1185">Reference proteome</keyword>
<evidence type="ECO:0000256" key="1">
    <source>
        <dbReference type="SAM" id="Coils"/>
    </source>
</evidence>
<feature type="compositionally biased region" description="Polar residues" evidence="2">
    <location>
        <begin position="664"/>
        <end position="689"/>
    </location>
</feature>
<dbReference type="GO" id="GO:0032065">
    <property type="term" value="P:maintenance of protein location in cell cortex"/>
    <property type="evidence" value="ECO:0007669"/>
    <property type="project" value="InterPro"/>
</dbReference>
<protein>
    <recommendedName>
        <fullName evidence="3">Pleckstrin homology domain-containing protein</fullName>
    </recommendedName>
</protein>
<dbReference type="InterPro" id="IPR024774">
    <property type="entry name" value="PH_dom-Mcp5-type"/>
</dbReference>
<dbReference type="GO" id="GO:0005938">
    <property type="term" value="C:cell cortex"/>
    <property type="evidence" value="ECO:0007669"/>
    <property type="project" value="InterPro"/>
</dbReference>
<feature type="compositionally biased region" description="Basic residues" evidence="2">
    <location>
        <begin position="267"/>
        <end position="282"/>
    </location>
</feature>
<dbReference type="InterPro" id="IPR053005">
    <property type="entry name" value="Nuclear_Pos-Cytoskel_Interact"/>
</dbReference>
<feature type="coiled-coil region" evidence="1">
    <location>
        <begin position="90"/>
        <end position="124"/>
    </location>
</feature>
<feature type="compositionally biased region" description="Low complexity" evidence="2">
    <location>
        <begin position="1265"/>
        <end position="1305"/>
    </location>
</feature>
<feature type="region of interest" description="Disordered" evidence="2">
    <location>
        <begin position="1155"/>
        <end position="1230"/>
    </location>
</feature>
<evidence type="ECO:0000259" key="3">
    <source>
        <dbReference type="Pfam" id="PF12814"/>
    </source>
</evidence>
<dbReference type="Pfam" id="PF12814">
    <property type="entry name" value="Mcp5_PH"/>
    <property type="match status" value="1"/>
</dbReference>
<evidence type="ECO:0000256" key="2">
    <source>
        <dbReference type="SAM" id="MobiDB-lite"/>
    </source>
</evidence>
<feature type="compositionally biased region" description="Polar residues" evidence="2">
    <location>
        <begin position="518"/>
        <end position="527"/>
    </location>
</feature>
<feature type="region of interest" description="Disordered" evidence="2">
    <location>
        <begin position="1"/>
        <end position="72"/>
    </location>
</feature>
<gene>
    <name evidence="4" type="ORF">BTJ68_00351</name>
</gene>
<feature type="compositionally biased region" description="Low complexity" evidence="2">
    <location>
        <begin position="705"/>
        <end position="719"/>
    </location>
</feature>
<dbReference type="GO" id="GO:0000226">
    <property type="term" value="P:microtubule cytoskeleton organization"/>
    <property type="evidence" value="ECO:0007669"/>
    <property type="project" value="TreeGrafter"/>
</dbReference>
<keyword evidence="1" id="KW-0175">Coiled coil</keyword>
<feature type="region of interest" description="Disordered" evidence="2">
    <location>
        <begin position="1348"/>
        <end position="1392"/>
    </location>
</feature>
<feature type="coiled-coil region" evidence="1">
    <location>
        <begin position="150"/>
        <end position="216"/>
    </location>
</feature>
<organism evidence="4 5">
    <name type="scientific">Hortaea werneckii EXF-2000</name>
    <dbReference type="NCBI Taxonomy" id="1157616"/>
    <lineage>
        <taxon>Eukaryota</taxon>
        <taxon>Fungi</taxon>
        <taxon>Dikarya</taxon>
        <taxon>Ascomycota</taxon>
        <taxon>Pezizomycotina</taxon>
        <taxon>Dothideomycetes</taxon>
        <taxon>Dothideomycetidae</taxon>
        <taxon>Mycosphaerellales</taxon>
        <taxon>Teratosphaeriaceae</taxon>
        <taxon>Hortaea</taxon>
    </lineage>
</organism>
<feature type="region of interest" description="Disordered" evidence="2">
    <location>
        <begin position="628"/>
        <end position="766"/>
    </location>
</feature>
<dbReference type="GO" id="GO:0005543">
    <property type="term" value="F:phospholipid binding"/>
    <property type="evidence" value="ECO:0007669"/>
    <property type="project" value="InterPro"/>
</dbReference>
<dbReference type="PANTHER" id="PTHR28190:SF2">
    <property type="entry name" value="MIGRATION PROTEIN, PUTATIVE (AFU_ORTHOLOGUE AFUA_2G07730)-RELATED"/>
    <property type="match status" value="1"/>
</dbReference>
<dbReference type="PANTHER" id="PTHR28190">
    <property type="entry name" value="NUCLEAR MIGRATION PROTEIN NUM1"/>
    <property type="match status" value="1"/>
</dbReference>
<feature type="region of interest" description="Disordered" evidence="2">
    <location>
        <begin position="229"/>
        <end position="306"/>
    </location>
</feature>
<feature type="compositionally biased region" description="Polar residues" evidence="2">
    <location>
        <begin position="878"/>
        <end position="896"/>
    </location>
</feature>
<feature type="compositionally biased region" description="Low complexity" evidence="2">
    <location>
        <begin position="628"/>
        <end position="641"/>
    </location>
</feature>
<dbReference type="VEuPathDB" id="FungiDB:BTJ68_00351"/>
<dbReference type="GO" id="GO:0015631">
    <property type="term" value="F:tubulin binding"/>
    <property type="evidence" value="ECO:0007669"/>
    <property type="project" value="TreeGrafter"/>
</dbReference>
<dbReference type="InParanoid" id="A0A1Z5TUC9"/>
<reference evidence="4 5" key="1">
    <citation type="submission" date="2017-01" db="EMBL/GenBank/DDBJ databases">
        <title>The recent genome duplication of the halophilic yeast Hortaea werneckii: insights from long-read sequencing.</title>
        <authorList>
            <person name="Sinha S."/>
            <person name="Flibotte S."/>
            <person name="Neira M."/>
            <person name="Lenassi M."/>
            <person name="Gostincar C."/>
            <person name="Stajich J.E."/>
            <person name="Nislow C.E."/>
        </authorList>
    </citation>
    <scope>NUCLEOTIDE SEQUENCE [LARGE SCALE GENOMIC DNA]</scope>
    <source>
        <strain evidence="4 5">EXF-2000</strain>
    </source>
</reference>
<feature type="compositionally biased region" description="Low complexity" evidence="2">
    <location>
        <begin position="552"/>
        <end position="568"/>
    </location>
</feature>
<feature type="region of interest" description="Disordered" evidence="2">
    <location>
        <begin position="788"/>
        <end position="970"/>
    </location>
</feature>
<dbReference type="EMBL" id="MUNK01000002">
    <property type="protein sequence ID" value="OTA39613.1"/>
    <property type="molecule type" value="Genomic_DNA"/>
</dbReference>
<accession>A0A1Z5TUC9</accession>
<feature type="domain" description="Pleckstrin homology" evidence="3">
    <location>
        <begin position="1016"/>
        <end position="1153"/>
    </location>
</feature>
<sequence length="1392" mass="152022">MGDYFSEYSSFVGQKGLPSPADTPYETPGFIRSKRSSRATVHSSREQSASPPPLPSESAEIAERSREGKYSVLDPRRFTPTLHASLVSEILNLRRELDSKNSLVENLETSLAGTKTENETLTGKISHHVKEAKKARAQVEQMEKGTYDAVQDLVRQRDAARQATEDMQAKLDLASKKARTQDEDAVRTQDIWDNEKESWEKERRQLERRVHITESRLRTIVDEMTAQQAASGTWEVQDGDITDEQTLKDSGLGNDSDTASIASTTPVKHKRNMSSVSHRTRSLRNSISTRASAATPDLHGRPSGYNLADELDIDEEDEYDLDDFEHADEAFDYPEPKRRTIIHSRDGSLSAELDAKAKRVLGLTEEPQSPSKASTQSPTRNRSHNVSLDSAAPAELSRSSTRPMPSSPVLRPQQIPTKSQVEYKDNGCQPSPPPSPPKTKSQGTLTDALEVPEIKVAEPNITEESTTPPSGHDVAAKHALSVATRITPSMSPISPPETPVVDKAAWDGNRQEPAPAVSFTSAATQTDWDSKERPQSVRSSKRDSLQPPMFVPSIAIHPPSSRPASPRSYVLPPGTKNASTQAYVPWPGCDAAVQTEPIRIDQRLRRAPSHLHLAKRAELTTISGLVQRPHSSLLPSPSLPERLPPPPPTLRRTSPPVDHAADQSGETIPASHSTVSSPGSHTTQSNFSSPEDVPIRGTKAKRNLPLKALPLPKPTLAPAHQDHDSRDEAINEGPLNRSSQYGITRPLQGAPQLLDIDQDSDTSEYDDQLTEVDFDDLTASISAFSRAPQGRFGLSEPPKAVPEDKEISPDRRPGTAESFGAAPPPSISSSRAASQRVPQRPTAKHTSRRDFRSRSPSFGSMASTYSNASAAPPFPIPTRSSSRVIPTTHSEGSESPTPHYGNEIFGRGGHRSSRARHVQHNSLRKVQSAAAMRQGPGRTRTSPQKPRRRRKSPDLTPVQSMAFDNPAPTKFPIPELPTPMRDHQSFDLVKGSVDLTARPSTSGTAENGSATEETSLVDAIAATMVGEWMWKYIRKRKSFGITEGGGDPAGDHMNAHGTRHKRWVWLSPYERTIMWDTKQPTSGTALLGKKGRKLTIQSVLDVEDNTPLPKNPELGSAVNRSILILTNVRALKFTATTRERHNLWMTALSFLAESGRQPQQLTPNAPAHGPPPPTPLESVPIKRRRSPSFGRINIRDSVRLAKGRRPSMHASVTGPAHSAVPGGETEAKDFGADFPAVPRLYSGTARHQRKRSNTSPRLPAPLNNVRSFSSSAVASSTSASSSRPTPASVNGSSLRTDLLSSSSKSGSRRESVASPDRPNFFEAMGTLRMEAFVDPNVRDGVLYVPAPPPVPAAHAQSPRRRRGDSNFSQTTNDKRRAGYVFDENGVDPFQGF</sequence>
<feature type="compositionally biased region" description="Basic and acidic residues" evidence="2">
    <location>
        <begin position="61"/>
        <end position="72"/>
    </location>
</feature>
<feature type="region of interest" description="Disordered" evidence="2">
    <location>
        <begin position="1243"/>
        <end position="1318"/>
    </location>
</feature>
<dbReference type="Proteomes" id="UP000194280">
    <property type="component" value="Unassembled WGS sequence"/>
</dbReference>
<dbReference type="STRING" id="1157616.A0A1Z5TUC9"/>
<feature type="compositionally biased region" description="Polar residues" evidence="2">
    <location>
        <begin position="366"/>
        <end position="388"/>
    </location>
</feature>
<proteinExistence type="predicted"/>
<dbReference type="GO" id="GO:0005739">
    <property type="term" value="C:mitochondrion"/>
    <property type="evidence" value="ECO:0007669"/>
    <property type="project" value="TreeGrafter"/>
</dbReference>
<feature type="compositionally biased region" description="Basic and acidic residues" evidence="2">
    <location>
        <begin position="720"/>
        <end position="729"/>
    </location>
</feature>
<evidence type="ECO:0000313" key="4">
    <source>
        <dbReference type="EMBL" id="OTA39613.1"/>
    </source>
</evidence>
<evidence type="ECO:0000313" key="5">
    <source>
        <dbReference type="Proteomes" id="UP000194280"/>
    </source>
</evidence>
<feature type="compositionally biased region" description="Polar residues" evidence="2">
    <location>
        <begin position="283"/>
        <end position="292"/>
    </location>
</feature>